<name>A0A2H3BBU2_9AGAR</name>
<accession>A0A2H3BBU2</accession>
<keyword evidence="2" id="KW-1185">Reference proteome</keyword>
<dbReference type="Proteomes" id="UP000218334">
    <property type="component" value="Unassembled WGS sequence"/>
</dbReference>
<evidence type="ECO:0000313" key="1">
    <source>
        <dbReference type="EMBL" id="PBK68341.1"/>
    </source>
</evidence>
<gene>
    <name evidence="1" type="ORF">ARMSODRAFT_1040813</name>
</gene>
<proteinExistence type="predicted"/>
<dbReference type="AlphaFoldDB" id="A0A2H3BBU2"/>
<evidence type="ECO:0000313" key="2">
    <source>
        <dbReference type="Proteomes" id="UP000218334"/>
    </source>
</evidence>
<dbReference type="EMBL" id="KZ293433">
    <property type="protein sequence ID" value="PBK68341.1"/>
    <property type="molecule type" value="Genomic_DNA"/>
</dbReference>
<protein>
    <submittedName>
        <fullName evidence="1">Uncharacterized protein</fullName>
    </submittedName>
</protein>
<reference evidence="2" key="1">
    <citation type="journal article" date="2017" name="Nat. Ecol. Evol.">
        <title>Genome expansion and lineage-specific genetic innovations in the forest pathogenic fungi Armillaria.</title>
        <authorList>
            <person name="Sipos G."/>
            <person name="Prasanna A.N."/>
            <person name="Walter M.C."/>
            <person name="O'Connor E."/>
            <person name="Balint B."/>
            <person name="Krizsan K."/>
            <person name="Kiss B."/>
            <person name="Hess J."/>
            <person name="Varga T."/>
            <person name="Slot J."/>
            <person name="Riley R."/>
            <person name="Boka B."/>
            <person name="Rigling D."/>
            <person name="Barry K."/>
            <person name="Lee J."/>
            <person name="Mihaltcheva S."/>
            <person name="LaButti K."/>
            <person name="Lipzen A."/>
            <person name="Waldron R."/>
            <person name="Moloney N.M."/>
            <person name="Sperisen C."/>
            <person name="Kredics L."/>
            <person name="Vagvoelgyi C."/>
            <person name="Patrignani A."/>
            <person name="Fitzpatrick D."/>
            <person name="Nagy I."/>
            <person name="Doyle S."/>
            <person name="Anderson J.B."/>
            <person name="Grigoriev I.V."/>
            <person name="Gueldener U."/>
            <person name="Muensterkoetter M."/>
            <person name="Nagy L.G."/>
        </authorList>
    </citation>
    <scope>NUCLEOTIDE SEQUENCE [LARGE SCALE GENOMIC DNA]</scope>
    <source>
        <strain evidence="2">28-4</strain>
    </source>
</reference>
<sequence length="341" mass="38273">MSMKEFSEMRMTDVLRTPIARLRSGHRWGCKVEESPHQEIKRGLEEEFLFARRGTLQGFVCARMVAVGWRGRSETPITASLPSPTVINDYGNPHPLPVQLANACMHATEPLPLSMFWPISGRGESSKGSGSTSTRWEKGGIGFGIYPTVLLFTPQQWRCFNLDDCQGLLHVDDARRATKRTTLGESLGWTGFRIVLRLWYVLKNDDCSVENICGMNVTGNATMAYDAAPRKDNQLGSSGTKTPFSSSTTFDDALIDQQRFVFARLKIRSTRSLVRIDDASTYLSIISFEQTLARMTRGTEFGILREEGWTAETFAWGMKKVAEKLDVAIAFQQFQGDSRSR</sequence>
<organism evidence="1 2">
    <name type="scientific">Armillaria solidipes</name>
    <dbReference type="NCBI Taxonomy" id="1076256"/>
    <lineage>
        <taxon>Eukaryota</taxon>
        <taxon>Fungi</taxon>
        <taxon>Dikarya</taxon>
        <taxon>Basidiomycota</taxon>
        <taxon>Agaricomycotina</taxon>
        <taxon>Agaricomycetes</taxon>
        <taxon>Agaricomycetidae</taxon>
        <taxon>Agaricales</taxon>
        <taxon>Marasmiineae</taxon>
        <taxon>Physalacriaceae</taxon>
        <taxon>Armillaria</taxon>
    </lineage>
</organism>